<evidence type="ECO:0000256" key="9">
    <source>
        <dbReference type="ARBA" id="ARBA00023235"/>
    </source>
</evidence>
<keyword evidence="9" id="KW-0413">Isomerase</keyword>
<dbReference type="GO" id="GO:0046872">
    <property type="term" value="F:metal ion binding"/>
    <property type="evidence" value="ECO:0007669"/>
    <property type="project" value="UniProtKB-KW"/>
</dbReference>
<keyword evidence="10" id="KW-0119">Carbohydrate metabolism</keyword>
<comment type="cofactor">
    <cofactor evidence="1">
        <name>Mn(2+)</name>
        <dbReference type="ChEBI" id="CHEBI:29035"/>
    </cofactor>
</comment>
<comment type="cofactor">
    <cofactor evidence="2">
        <name>Zn(2+)</name>
        <dbReference type="ChEBI" id="CHEBI:29105"/>
    </cofactor>
</comment>
<evidence type="ECO:0000313" key="12">
    <source>
        <dbReference type="Proteomes" id="UP000176299"/>
    </source>
</evidence>
<sequence>MVEIIPAILSRTAADYHKKFKAVEPFVDWIQVDIVDGRFAPNRTIGPEAIKPFLTSKKLEIHLMVKFIEDWVDRFIKIPAVKRIIFPIETAAEPIKLITHLRHHNIEAGAALNPDTPVEKLRHIIGYLDMVLLLSVYPGFQGQHFVHNIFKKIIQVREMRPDITIEVDGGIEPGTARKCAEVGANVLAAGSFIFEHARKGASGSIFGNAKMSTSGRFTSTESGYKIEGETYQERIKNALEILKADVEGAVSTLEG</sequence>
<keyword evidence="6" id="KW-0862">Zinc</keyword>
<organism evidence="11 12">
    <name type="scientific">Candidatus Woykebacteria bacterium GWA1_44_8</name>
    <dbReference type="NCBI Taxonomy" id="1802591"/>
    <lineage>
        <taxon>Bacteria</taxon>
        <taxon>Candidatus Woykeibacteriota</taxon>
    </lineage>
</organism>
<dbReference type="Pfam" id="PF00834">
    <property type="entry name" value="Ribul_P_3_epim"/>
    <property type="match status" value="1"/>
</dbReference>
<reference evidence="11 12" key="1">
    <citation type="journal article" date="2016" name="Nat. Commun.">
        <title>Thousands of microbial genomes shed light on interconnected biogeochemical processes in an aquifer system.</title>
        <authorList>
            <person name="Anantharaman K."/>
            <person name="Brown C.T."/>
            <person name="Hug L.A."/>
            <person name="Sharon I."/>
            <person name="Castelle C.J."/>
            <person name="Probst A.J."/>
            <person name="Thomas B.C."/>
            <person name="Singh A."/>
            <person name="Wilkins M.J."/>
            <person name="Karaoz U."/>
            <person name="Brodie E.L."/>
            <person name="Williams K.H."/>
            <person name="Hubbard S.S."/>
            <person name="Banfield J.F."/>
        </authorList>
    </citation>
    <scope>NUCLEOTIDE SEQUENCE [LARGE SCALE GENOMIC DNA]</scope>
</reference>
<evidence type="ECO:0000256" key="7">
    <source>
        <dbReference type="ARBA" id="ARBA00023004"/>
    </source>
</evidence>
<dbReference type="InterPro" id="IPR013785">
    <property type="entry name" value="Aldolase_TIM"/>
</dbReference>
<proteinExistence type="predicted"/>
<dbReference type="CDD" id="cd00429">
    <property type="entry name" value="RPE"/>
    <property type="match status" value="1"/>
</dbReference>
<comment type="subunit">
    <text evidence="4">Homodimer.</text>
</comment>
<name>A0A1G1W518_9BACT</name>
<dbReference type="Gene3D" id="3.20.20.70">
    <property type="entry name" value="Aldolase class I"/>
    <property type="match status" value="1"/>
</dbReference>
<dbReference type="GO" id="GO:0006091">
    <property type="term" value="P:generation of precursor metabolites and energy"/>
    <property type="evidence" value="ECO:0007669"/>
    <property type="project" value="UniProtKB-ARBA"/>
</dbReference>
<evidence type="ECO:0000256" key="6">
    <source>
        <dbReference type="ARBA" id="ARBA00022833"/>
    </source>
</evidence>
<dbReference type="GO" id="GO:0016857">
    <property type="term" value="F:racemase and epimerase activity, acting on carbohydrates and derivatives"/>
    <property type="evidence" value="ECO:0007669"/>
    <property type="project" value="InterPro"/>
</dbReference>
<dbReference type="PANTHER" id="PTHR11749">
    <property type="entry name" value="RIBULOSE-5-PHOSPHATE-3-EPIMERASE"/>
    <property type="match status" value="1"/>
</dbReference>
<evidence type="ECO:0008006" key="13">
    <source>
        <dbReference type="Google" id="ProtNLM"/>
    </source>
</evidence>
<keyword evidence="7" id="KW-0408">Iron</keyword>
<evidence type="ECO:0000256" key="5">
    <source>
        <dbReference type="ARBA" id="ARBA00022723"/>
    </source>
</evidence>
<keyword evidence="8" id="KW-0464">Manganese</keyword>
<keyword evidence="5" id="KW-0479">Metal-binding</keyword>
<dbReference type="InterPro" id="IPR000056">
    <property type="entry name" value="Ribul_P_3_epim-like"/>
</dbReference>
<dbReference type="GO" id="GO:0046496">
    <property type="term" value="P:nicotinamide nucleotide metabolic process"/>
    <property type="evidence" value="ECO:0007669"/>
    <property type="project" value="UniProtKB-ARBA"/>
</dbReference>
<gene>
    <name evidence="11" type="ORF">A2113_02255</name>
</gene>
<protein>
    <recommendedName>
        <fullName evidence="13">Ribulose-phosphate 3-epimerase</fullName>
    </recommendedName>
</protein>
<dbReference type="InterPro" id="IPR011060">
    <property type="entry name" value="RibuloseP-bd_barrel"/>
</dbReference>
<evidence type="ECO:0000313" key="11">
    <source>
        <dbReference type="EMBL" id="OGY22690.1"/>
    </source>
</evidence>
<accession>A0A1G1W518</accession>
<evidence type="ECO:0000256" key="10">
    <source>
        <dbReference type="ARBA" id="ARBA00023277"/>
    </source>
</evidence>
<dbReference type="Proteomes" id="UP000176299">
    <property type="component" value="Unassembled WGS sequence"/>
</dbReference>
<dbReference type="GO" id="GO:0006163">
    <property type="term" value="P:purine nucleotide metabolic process"/>
    <property type="evidence" value="ECO:0007669"/>
    <property type="project" value="UniProtKB-ARBA"/>
</dbReference>
<comment type="cofactor">
    <cofactor evidence="3">
        <name>Fe(2+)</name>
        <dbReference type="ChEBI" id="CHEBI:29033"/>
    </cofactor>
</comment>
<dbReference type="SUPFAM" id="SSF51366">
    <property type="entry name" value="Ribulose-phoshate binding barrel"/>
    <property type="match status" value="1"/>
</dbReference>
<dbReference type="GO" id="GO:0005975">
    <property type="term" value="P:carbohydrate metabolic process"/>
    <property type="evidence" value="ECO:0007669"/>
    <property type="project" value="InterPro"/>
</dbReference>
<evidence type="ECO:0000256" key="1">
    <source>
        <dbReference type="ARBA" id="ARBA00001936"/>
    </source>
</evidence>
<dbReference type="AlphaFoldDB" id="A0A1G1W518"/>
<dbReference type="FunFam" id="3.20.20.70:FF:000191">
    <property type="entry name" value="ribulose-phosphate 3-epimerase isoform X2"/>
    <property type="match status" value="1"/>
</dbReference>
<comment type="caution">
    <text evidence="11">The sequence shown here is derived from an EMBL/GenBank/DDBJ whole genome shotgun (WGS) entry which is preliminary data.</text>
</comment>
<dbReference type="EMBL" id="MHCN01000001">
    <property type="protein sequence ID" value="OGY22690.1"/>
    <property type="molecule type" value="Genomic_DNA"/>
</dbReference>
<evidence type="ECO:0000256" key="3">
    <source>
        <dbReference type="ARBA" id="ARBA00001954"/>
    </source>
</evidence>
<evidence type="ECO:0000256" key="8">
    <source>
        <dbReference type="ARBA" id="ARBA00023211"/>
    </source>
</evidence>
<dbReference type="STRING" id="1802591.A2113_02255"/>
<dbReference type="GO" id="GO:1901135">
    <property type="term" value="P:carbohydrate derivative metabolic process"/>
    <property type="evidence" value="ECO:0007669"/>
    <property type="project" value="UniProtKB-ARBA"/>
</dbReference>
<evidence type="ECO:0000256" key="4">
    <source>
        <dbReference type="ARBA" id="ARBA00011738"/>
    </source>
</evidence>
<evidence type="ECO:0000256" key="2">
    <source>
        <dbReference type="ARBA" id="ARBA00001947"/>
    </source>
</evidence>